<dbReference type="RefSeq" id="WP_194562073.1">
    <property type="nucleotide sequence ID" value="NZ_JADKPV010000001.1"/>
</dbReference>
<accession>A0A8J7KKY9</accession>
<keyword evidence="2" id="KW-1185">Reference proteome</keyword>
<name>A0A8J7KKY9_9BACL</name>
<organism evidence="1 2">
    <name type="scientific">Savagea serpentis</name>
    <dbReference type="NCBI Taxonomy" id="2785297"/>
    <lineage>
        <taxon>Bacteria</taxon>
        <taxon>Bacillati</taxon>
        <taxon>Bacillota</taxon>
        <taxon>Bacilli</taxon>
        <taxon>Bacillales</taxon>
        <taxon>Caryophanaceae</taxon>
        <taxon>Savagea</taxon>
    </lineage>
</organism>
<proteinExistence type="predicted"/>
<dbReference type="AlphaFoldDB" id="A0A8J7KKY9"/>
<protein>
    <submittedName>
        <fullName evidence="1">Uncharacterized protein</fullName>
    </submittedName>
</protein>
<sequence length="82" mass="9754">MIIRTENSNQCHDIYWNLGGLEQPHTQREVLQLIGSRFTAHMVQEPEHMQWVLQTSMPIREIPTFVEDLVRAKIPIFEIRKK</sequence>
<reference evidence="1" key="1">
    <citation type="submission" date="2020-11" db="EMBL/GenBank/DDBJ databases">
        <title>Multidrug resistant novel bacterium Savagea serpentis sp. nov., isolated from the scats of a vine snake (Ahaetulla nasuta).</title>
        <authorList>
            <person name="Venkata Ramana V."/>
            <person name="Vikas Patil S."/>
            <person name="Yogita Lugani V."/>
        </authorList>
    </citation>
    <scope>NUCLEOTIDE SEQUENCE</scope>
    <source>
        <strain evidence="1">SN6</strain>
    </source>
</reference>
<gene>
    <name evidence="1" type="ORF">IRY55_04635</name>
</gene>
<evidence type="ECO:0000313" key="1">
    <source>
        <dbReference type="EMBL" id="MBF4500644.1"/>
    </source>
</evidence>
<comment type="caution">
    <text evidence="1">The sequence shown here is derived from an EMBL/GenBank/DDBJ whole genome shotgun (WGS) entry which is preliminary data.</text>
</comment>
<dbReference type="Proteomes" id="UP000622653">
    <property type="component" value="Unassembled WGS sequence"/>
</dbReference>
<dbReference type="EMBL" id="JADKPV010000001">
    <property type="protein sequence ID" value="MBF4500644.1"/>
    <property type="molecule type" value="Genomic_DNA"/>
</dbReference>
<evidence type="ECO:0000313" key="2">
    <source>
        <dbReference type="Proteomes" id="UP000622653"/>
    </source>
</evidence>